<dbReference type="Proteomes" id="UP000516444">
    <property type="component" value="Chromosome"/>
</dbReference>
<evidence type="ECO:0000313" key="3">
    <source>
        <dbReference type="Proteomes" id="UP000516444"/>
    </source>
</evidence>
<dbReference type="RefSeq" id="WP_190854350.1">
    <property type="nucleotide sequence ID" value="NZ_AP023440.1"/>
</dbReference>
<dbReference type="EMBL" id="AP023440">
    <property type="protein sequence ID" value="BCL32774.1"/>
    <property type="molecule type" value="Genomic_DNA"/>
</dbReference>
<name>A0A7G1PF88_9ACTN</name>
<dbReference type="KEGG" id="sgm:GCM10017557_76330"/>
<dbReference type="AlphaFoldDB" id="A0A7G1PF88"/>
<dbReference type="Pfam" id="PF00583">
    <property type="entry name" value="Acetyltransf_1"/>
    <property type="match status" value="1"/>
</dbReference>
<reference evidence="2 3" key="1">
    <citation type="journal article" date="2014" name="Int. J. Syst. Evol. Microbiol.">
        <title>Complete genome sequence of Corynebacterium casei LMG S-19264T (=DSM 44701T), isolated from a smear-ripened cheese.</title>
        <authorList>
            <consortium name="US DOE Joint Genome Institute (JGI-PGF)"/>
            <person name="Walter F."/>
            <person name="Albersmeier A."/>
            <person name="Kalinowski J."/>
            <person name="Ruckert C."/>
        </authorList>
    </citation>
    <scope>NUCLEOTIDE SEQUENCE [LARGE SCALE GENOMIC DNA]</scope>
    <source>
        <strain evidence="2 3">JCM 4677</strain>
    </source>
</reference>
<feature type="domain" description="N-acetyltransferase" evidence="1">
    <location>
        <begin position="122"/>
        <end position="259"/>
    </location>
</feature>
<dbReference type="SUPFAM" id="SSF55729">
    <property type="entry name" value="Acyl-CoA N-acyltransferases (Nat)"/>
    <property type="match status" value="1"/>
</dbReference>
<evidence type="ECO:0000313" key="2">
    <source>
        <dbReference type="EMBL" id="BCL32774.1"/>
    </source>
</evidence>
<dbReference type="GO" id="GO:0016747">
    <property type="term" value="F:acyltransferase activity, transferring groups other than amino-acyl groups"/>
    <property type="evidence" value="ECO:0007669"/>
    <property type="project" value="InterPro"/>
</dbReference>
<protein>
    <recommendedName>
        <fullName evidence="1">N-acetyltransferase domain-containing protein</fullName>
    </recommendedName>
</protein>
<proteinExistence type="predicted"/>
<keyword evidence="3" id="KW-1185">Reference proteome</keyword>
<dbReference type="InterPro" id="IPR000182">
    <property type="entry name" value="GNAT_dom"/>
</dbReference>
<dbReference type="Gene3D" id="3.40.630.30">
    <property type="match status" value="1"/>
</dbReference>
<organism evidence="2 3">
    <name type="scientific">Streptomyces aurantiacus</name>
    <dbReference type="NCBI Taxonomy" id="47760"/>
    <lineage>
        <taxon>Bacteria</taxon>
        <taxon>Bacillati</taxon>
        <taxon>Actinomycetota</taxon>
        <taxon>Actinomycetes</taxon>
        <taxon>Kitasatosporales</taxon>
        <taxon>Streptomycetaceae</taxon>
        <taxon>Streptomyces</taxon>
        <taxon>Streptomyces aurantiacus group</taxon>
    </lineage>
</organism>
<dbReference type="PROSITE" id="PS51186">
    <property type="entry name" value="GNAT"/>
    <property type="match status" value="1"/>
</dbReference>
<dbReference type="CDD" id="cd04301">
    <property type="entry name" value="NAT_SF"/>
    <property type="match status" value="1"/>
</dbReference>
<sequence length="259" mass="28362">MDHEAVLALFDRDMRERAQPYGPDSVVERVGGVVRHVGPEQGWNGVLWSDLTESDADAAIAEQTRHFAELGREFEWKLYGHDRPDDLGERLRAAGFTPEPEETLMISEAGEPDLDAAPPPGVELRPVTDATGIDLVVDVHEQAFGTPGTRLRHQLLAQLTENPDTVVAVVALAGDVPVSSARMELIPGTRFAGLWGGGTVEAWRGRGIYRALVAHRARIATDRGYRYLQVDASDQSRPILLRLGFAPLTTTTPYVRVAP</sequence>
<accession>A0A7G1PF88</accession>
<gene>
    <name evidence="2" type="ORF">GCM10017557_76330</name>
</gene>
<evidence type="ECO:0000259" key="1">
    <source>
        <dbReference type="PROSITE" id="PS51186"/>
    </source>
</evidence>
<dbReference type="InterPro" id="IPR016181">
    <property type="entry name" value="Acyl_CoA_acyltransferase"/>
</dbReference>